<evidence type="ECO:0000256" key="1">
    <source>
        <dbReference type="SAM" id="MobiDB-lite"/>
    </source>
</evidence>
<accession>A0A6C0HAC6</accession>
<protein>
    <submittedName>
        <fullName evidence="2">Uncharacterized protein</fullName>
    </submittedName>
</protein>
<organism evidence="2">
    <name type="scientific">viral metagenome</name>
    <dbReference type="NCBI Taxonomy" id="1070528"/>
    <lineage>
        <taxon>unclassified sequences</taxon>
        <taxon>metagenomes</taxon>
        <taxon>organismal metagenomes</taxon>
    </lineage>
</organism>
<dbReference type="AlphaFoldDB" id="A0A6C0HAC6"/>
<feature type="region of interest" description="Disordered" evidence="1">
    <location>
        <begin position="110"/>
        <end position="146"/>
    </location>
</feature>
<sequence>MSDPNIILNNFINELAYIKTNYTIIYNVDNRLITEQLPQAFIHHANHSLRNIDIQNFTDEQLRREHTIIDQAIDLFETLLEDDNNIFTDHEKTKFSDVLHLYNEKKLELERINSNPRTGGKKSRKGKKSGRKNRKSKKSKKSKKRV</sequence>
<proteinExistence type="predicted"/>
<reference evidence="2" key="1">
    <citation type="journal article" date="2020" name="Nature">
        <title>Giant virus diversity and host interactions through global metagenomics.</title>
        <authorList>
            <person name="Schulz F."/>
            <person name="Roux S."/>
            <person name="Paez-Espino D."/>
            <person name="Jungbluth S."/>
            <person name="Walsh D.A."/>
            <person name="Denef V.J."/>
            <person name="McMahon K.D."/>
            <person name="Konstantinidis K.T."/>
            <person name="Eloe-Fadrosh E.A."/>
            <person name="Kyrpides N.C."/>
            <person name="Woyke T."/>
        </authorList>
    </citation>
    <scope>NUCLEOTIDE SEQUENCE</scope>
    <source>
        <strain evidence="2">GVMAG-M-3300023179-86</strain>
    </source>
</reference>
<name>A0A6C0HAC6_9ZZZZ</name>
<dbReference type="EMBL" id="MN739917">
    <property type="protein sequence ID" value="QHT77330.1"/>
    <property type="molecule type" value="Genomic_DNA"/>
</dbReference>
<evidence type="ECO:0000313" key="2">
    <source>
        <dbReference type="EMBL" id="QHT77330.1"/>
    </source>
</evidence>
<feature type="compositionally biased region" description="Basic residues" evidence="1">
    <location>
        <begin position="119"/>
        <end position="146"/>
    </location>
</feature>